<dbReference type="HAMAP" id="MF_01033">
    <property type="entry name" value="LeuB_type1"/>
    <property type="match status" value="1"/>
</dbReference>
<evidence type="ECO:0000256" key="2">
    <source>
        <dbReference type="ARBA" id="ARBA00001936"/>
    </source>
</evidence>
<gene>
    <name evidence="14" type="primary">leuB</name>
    <name evidence="17" type="ORF">ABR82_03350</name>
</gene>
<dbReference type="PANTHER" id="PTHR42979">
    <property type="entry name" value="3-ISOPROPYLMALATE DEHYDROGENASE"/>
    <property type="match status" value="1"/>
</dbReference>
<feature type="binding site" evidence="14">
    <location>
        <position position="110"/>
    </location>
    <ligand>
        <name>substrate</name>
    </ligand>
</feature>
<name>A0A0R2RGU1_9BACT</name>
<dbReference type="Proteomes" id="UP000051269">
    <property type="component" value="Unassembled WGS sequence"/>
</dbReference>
<feature type="binding site" evidence="14">
    <location>
        <position position="252"/>
    </location>
    <ligand>
        <name>Mg(2+)</name>
        <dbReference type="ChEBI" id="CHEBI:18420"/>
    </ligand>
</feature>
<dbReference type="UniPathway" id="UPA00048">
    <property type="reaction ID" value="UER00072"/>
</dbReference>
<evidence type="ECO:0000256" key="7">
    <source>
        <dbReference type="ARBA" id="ARBA00022605"/>
    </source>
</evidence>
<dbReference type="GO" id="GO:0000287">
    <property type="term" value="F:magnesium ion binding"/>
    <property type="evidence" value="ECO:0007669"/>
    <property type="project" value="InterPro"/>
</dbReference>
<evidence type="ECO:0000256" key="14">
    <source>
        <dbReference type="HAMAP-Rule" id="MF_01033"/>
    </source>
</evidence>
<dbReference type="SMART" id="SM01329">
    <property type="entry name" value="Iso_dh"/>
    <property type="match status" value="1"/>
</dbReference>
<keyword evidence="10 14" id="KW-0560">Oxidoreductase</keyword>
<reference evidence="17 18" key="1">
    <citation type="submission" date="2015-10" db="EMBL/GenBank/DDBJ databases">
        <title>Metagenome-Assembled Genomes uncover a global brackish microbiome.</title>
        <authorList>
            <person name="Hugerth L.W."/>
            <person name="Larsson J."/>
            <person name="Alneberg J."/>
            <person name="Lindh M.V."/>
            <person name="Legrand C."/>
            <person name="Pinhassi J."/>
            <person name="Andersson A.F."/>
        </authorList>
    </citation>
    <scope>NUCLEOTIDE SEQUENCE [LARGE SCALE GENOMIC DNA]</scope>
    <source>
        <strain evidence="17">BACL18 MAG-120507-bin52</strain>
    </source>
</reference>
<evidence type="ECO:0000256" key="4">
    <source>
        <dbReference type="ARBA" id="ARBA00008319"/>
    </source>
</evidence>
<keyword evidence="9 14" id="KW-0460">Magnesium</keyword>
<dbReference type="NCBIfam" id="TIGR00169">
    <property type="entry name" value="leuB"/>
    <property type="match status" value="1"/>
</dbReference>
<dbReference type="PROSITE" id="PS00470">
    <property type="entry name" value="IDH_IMDH"/>
    <property type="match status" value="1"/>
</dbReference>
<dbReference type="InterPro" id="IPR024084">
    <property type="entry name" value="IsoPropMal-DH-like_dom"/>
</dbReference>
<comment type="subunit">
    <text evidence="5 14 15">Homodimer.</text>
</comment>
<keyword evidence="7 14" id="KW-0028">Amino-acid biosynthesis</keyword>
<dbReference type="AlphaFoldDB" id="A0A0R2RGU1"/>
<dbReference type="EC" id="1.1.1.85" evidence="14"/>
<dbReference type="FunFam" id="3.40.718.10:FF:000006">
    <property type="entry name" value="3-isopropylmalate dehydrogenase"/>
    <property type="match status" value="1"/>
</dbReference>
<comment type="similarity">
    <text evidence="4 14">Belongs to the isocitrate and isopropylmalate dehydrogenases family. LeuB type 1 subfamily.</text>
</comment>
<feature type="binding site" evidence="14">
    <location>
        <begin position="79"/>
        <end position="92"/>
    </location>
    <ligand>
        <name>NAD(+)</name>
        <dbReference type="ChEBI" id="CHEBI:57540"/>
    </ligand>
</feature>
<dbReference type="GO" id="GO:0005829">
    <property type="term" value="C:cytosol"/>
    <property type="evidence" value="ECO:0007669"/>
    <property type="project" value="TreeGrafter"/>
</dbReference>
<evidence type="ECO:0000256" key="3">
    <source>
        <dbReference type="ARBA" id="ARBA00004762"/>
    </source>
</evidence>
<feature type="binding site" evidence="14">
    <location>
        <position position="100"/>
    </location>
    <ligand>
        <name>substrate</name>
    </ligand>
</feature>
<accession>A0A0R2RGU1</accession>
<comment type="pathway">
    <text evidence="3 14 15">Amino-acid biosynthesis; L-leucine biosynthesis; L-leucine from 3-methyl-2-oxobutanoate: step 3/4.</text>
</comment>
<feature type="binding site" evidence="14">
    <location>
        <position position="256"/>
    </location>
    <ligand>
        <name>Mg(2+)</name>
        <dbReference type="ChEBI" id="CHEBI:18420"/>
    </ligand>
</feature>
<evidence type="ECO:0000256" key="8">
    <source>
        <dbReference type="ARBA" id="ARBA00022723"/>
    </source>
</evidence>
<keyword evidence="6 14" id="KW-0432">Leucine biosynthesis</keyword>
<dbReference type="SUPFAM" id="SSF53659">
    <property type="entry name" value="Isocitrate/Isopropylmalate dehydrogenase-like"/>
    <property type="match status" value="1"/>
</dbReference>
<feature type="binding site" evidence="14">
    <location>
        <begin position="286"/>
        <end position="298"/>
    </location>
    <ligand>
        <name>NAD(+)</name>
        <dbReference type="ChEBI" id="CHEBI:57540"/>
    </ligand>
</feature>
<feature type="binding site" evidence="14">
    <location>
        <position position="139"/>
    </location>
    <ligand>
        <name>substrate</name>
    </ligand>
</feature>
<dbReference type="Pfam" id="PF00180">
    <property type="entry name" value="Iso_dh"/>
    <property type="match status" value="1"/>
</dbReference>
<proteinExistence type="inferred from homology"/>
<evidence type="ECO:0000256" key="5">
    <source>
        <dbReference type="ARBA" id="ARBA00011738"/>
    </source>
</evidence>
<dbReference type="Gene3D" id="3.40.718.10">
    <property type="entry name" value="Isopropylmalate Dehydrogenase"/>
    <property type="match status" value="1"/>
</dbReference>
<feature type="binding site" evidence="14">
    <location>
        <position position="228"/>
    </location>
    <ligand>
        <name>Mg(2+)</name>
        <dbReference type="ChEBI" id="CHEBI:18420"/>
    </ligand>
</feature>
<dbReference type="EMBL" id="LIBO01000227">
    <property type="protein sequence ID" value="KRO61590.1"/>
    <property type="molecule type" value="Genomic_DNA"/>
</dbReference>
<feature type="domain" description="Isopropylmalate dehydrogenase-like" evidence="16">
    <location>
        <begin position="7"/>
        <end position="357"/>
    </location>
</feature>
<evidence type="ECO:0000256" key="12">
    <source>
        <dbReference type="ARBA" id="ARBA00023211"/>
    </source>
</evidence>
<keyword evidence="14" id="KW-0963">Cytoplasm</keyword>
<protein>
    <recommendedName>
        <fullName evidence="14">3-isopropylmalate dehydrogenase</fullName>
        <ecNumber evidence="14">1.1.1.85</ecNumber>
    </recommendedName>
    <alternativeName>
        <fullName evidence="14">3-IPM-DH</fullName>
    </alternativeName>
    <alternativeName>
        <fullName evidence="14">Beta-IPM dehydrogenase</fullName>
        <shortName evidence="14">IMDH</shortName>
    </alternativeName>
</protein>
<evidence type="ECO:0000256" key="11">
    <source>
        <dbReference type="ARBA" id="ARBA00023027"/>
    </source>
</evidence>
<keyword evidence="8 14" id="KW-0479">Metal-binding</keyword>
<comment type="subcellular location">
    <subcellularLocation>
        <location evidence="14">Cytoplasm</location>
    </subcellularLocation>
</comment>
<evidence type="ECO:0000256" key="9">
    <source>
        <dbReference type="ARBA" id="ARBA00022842"/>
    </source>
</evidence>
<dbReference type="GO" id="GO:0009098">
    <property type="term" value="P:L-leucine biosynthetic process"/>
    <property type="evidence" value="ECO:0007669"/>
    <property type="project" value="UniProtKB-UniRule"/>
</dbReference>
<sequence length="368" mass="39377">MSNKVYRIAVLAGDGIGPEVMSATMRVAEEVEKRHGVQIEWKDGLVGGAAIDAKGKALPEETIELCRSAQAVLFGSVGGPKWETLPPNEQPERAALLPLRKTFGLYANLRPAVLYPELVACSPLRPDRVAAGFDVLVVRELTGGLYFGQPKETTQTARGERAVDTMVYETHEIERVAEVAFRAAAHRKKRVTLADKANVLETSLLWRKVVRGVAAKHPSITLDFIYADNAAMQLVRDPARFDVLLCENLFGDMLSDQAAAVAGSLGMLPSASLGEGSFGLYEPAGGSAPDIAGKGVANPIAQILSLALLLEMSLGELEAAQSVRRAVAEAIREGWRTADVAGPTEKKVGTRAMAQEIARRVALGRGKS</sequence>
<feature type="site" description="Important for catalysis" evidence="14">
    <location>
        <position position="146"/>
    </location>
</feature>
<evidence type="ECO:0000256" key="10">
    <source>
        <dbReference type="ARBA" id="ARBA00023002"/>
    </source>
</evidence>
<dbReference type="GO" id="GO:0003862">
    <property type="term" value="F:3-isopropylmalate dehydrogenase activity"/>
    <property type="evidence" value="ECO:0007669"/>
    <property type="project" value="UniProtKB-UniRule"/>
</dbReference>
<comment type="cofactor">
    <cofactor evidence="2">
        <name>Mn(2+)</name>
        <dbReference type="ChEBI" id="CHEBI:29035"/>
    </cofactor>
</comment>
<evidence type="ECO:0000313" key="17">
    <source>
        <dbReference type="EMBL" id="KRO61590.1"/>
    </source>
</evidence>
<keyword evidence="11 14" id="KW-0520">NAD</keyword>
<evidence type="ECO:0000256" key="13">
    <source>
        <dbReference type="ARBA" id="ARBA00023304"/>
    </source>
</evidence>
<comment type="caution">
    <text evidence="17">The sequence shown here is derived from an EMBL/GenBank/DDBJ whole genome shotgun (WGS) entry which is preliminary data.</text>
</comment>
<dbReference type="PANTHER" id="PTHR42979:SF1">
    <property type="entry name" value="3-ISOPROPYLMALATE DEHYDROGENASE"/>
    <property type="match status" value="1"/>
</dbReference>
<dbReference type="GO" id="GO:0051287">
    <property type="term" value="F:NAD binding"/>
    <property type="evidence" value="ECO:0007669"/>
    <property type="project" value="InterPro"/>
</dbReference>
<evidence type="ECO:0000313" key="18">
    <source>
        <dbReference type="Proteomes" id="UP000051269"/>
    </source>
</evidence>
<dbReference type="InterPro" id="IPR004429">
    <property type="entry name" value="Isopropylmalate_DH"/>
</dbReference>
<comment type="catalytic activity">
    <reaction evidence="1 14 15">
        <text>(2R,3S)-3-isopropylmalate + NAD(+) = 4-methyl-2-oxopentanoate + CO2 + NADH</text>
        <dbReference type="Rhea" id="RHEA:32271"/>
        <dbReference type="ChEBI" id="CHEBI:16526"/>
        <dbReference type="ChEBI" id="CHEBI:17865"/>
        <dbReference type="ChEBI" id="CHEBI:35121"/>
        <dbReference type="ChEBI" id="CHEBI:57540"/>
        <dbReference type="ChEBI" id="CHEBI:57945"/>
        <dbReference type="EC" id="1.1.1.85"/>
    </reaction>
</comment>
<comment type="function">
    <text evidence="14 15">Catalyzes the oxidation of 3-carboxy-2-hydroxy-4-methylpentanoate (3-isopropylmalate) to 3-carboxy-4-methyl-2-oxopentanoate. The product decarboxylates to 4-methyl-2 oxopentanoate.</text>
</comment>
<evidence type="ECO:0000256" key="6">
    <source>
        <dbReference type="ARBA" id="ARBA00022430"/>
    </source>
</evidence>
<evidence type="ECO:0000256" key="15">
    <source>
        <dbReference type="RuleBase" id="RU004445"/>
    </source>
</evidence>
<feature type="binding site" evidence="14">
    <location>
        <position position="228"/>
    </location>
    <ligand>
        <name>substrate</name>
    </ligand>
</feature>
<keyword evidence="13 14" id="KW-0100">Branched-chain amino acid biosynthesis</keyword>
<evidence type="ECO:0000256" key="1">
    <source>
        <dbReference type="ARBA" id="ARBA00000624"/>
    </source>
</evidence>
<comment type="cofactor">
    <cofactor evidence="14 15">
        <name>Mg(2+)</name>
        <dbReference type="ChEBI" id="CHEBI:18420"/>
    </cofactor>
    <cofactor evidence="14 15">
        <name>Mn(2+)</name>
        <dbReference type="ChEBI" id="CHEBI:29035"/>
    </cofactor>
    <text evidence="14 15">Binds 1 Mg(2+) or Mn(2+) ion per subunit.</text>
</comment>
<feature type="site" description="Important for catalysis" evidence="14">
    <location>
        <position position="196"/>
    </location>
</feature>
<dbReference type="InterPro" id="IPR019818">
    <property type="entry name" value="IsoCit/isopropylmalate_DH_CS"/>
</dbReference>
<keyword evidence="12 14" id="KW-0464">Manganese</keyword>
<organism evidence="17 18">
    <name type="scientific">Verrucomicrobia subdivision 6 bacterium BACL9 MAG-120507-bin52</name>
    <dbReference type="NCBI Taxonomy" id="1655590"/>
    <lineage>
        <taxon>Bacteria</taxon>
        <taxon>Pseudomonadati</taxon>
        <taxon>Verrucomicrobiota</taxon>
        <taxon>Verrucomicrobiia</taxon>
        <taxon>Verrucomicrobiales</taxon>
        <taxon>Verrucomicrobia subdivision 6</taxon>
    </lineage>
</organism>
<evidence type="ECO:0000259" key="16">
    <source>
        <dbReference type="SMART" id="SM01329"/>
    </source>
</evidence>